<dbReference type="PANTHER" id="PTHR30135">
    <property type="entry name" value="UNCHARACTERIZED PROTEIN YVCK-RELATED"/>
    <property type="match status" value="1"/>
</dbReference>
<organism evidence="2 3">
    <name type="scientific">Aquirufa regiilacus</name>
    <dbReference type="NCBI Taxonomy" id="3024868"/>
    <lineage>
        <taxon>Bacteria</taxon>
        <taxon>Pseudomonadati</taxon>
        <taxon>Bacteroidota</taxon>
        <taxon>Cytophagia</taxon>
        <taxon>Cytophagales</taxon>
        <taxon>Flectobacillaceae</taxon>
        <taxon>Aquirufa</taxon>
    </lineage>
</organism>
<comment type="caution">
    <text evidence="2">The sequence shown here is derived from an EMBL/GenBank/DDBJ whole genome shotgun (WGS) entry which is preliminary data.</text>
</comment>
<keyword evidence="1" id="KW-0963">Cytoplasm</keyword>
<evidence type="ECO:0000256" key="1">
    <source>
        <dbReference type="ARBA" id="ARBA00022490"/>
    </source>
</evidence>
<evidence type="ECO:0000313" key="3">
    <source>
        <dbReference type="Proteomes" id="UP001249959"/>
    </source>
</evidence>
<dbReference type="InterPro" id="IPR038136">
    <property type="entry name" value="CofD-like_dom_sf"/>
</dbReference>
<accession>A0ABU3TS16</accession>
<dbReference type="InterPro" id="IPR002882">
    <property type="entry name" value="CofD"/>
</dbReference>
<dbReference type="InterPro" id="IPR010119">
    <property type="entry name" value="Gluconeogen_factor"/>
</dbReference>
<dbReference type="PANTHER" id="PTHR30135:SF3">
    <property type="entry name" value="GLUCONEOGENESIS FACTOR-RELATED"/>
    <property type="match status" value="1"/>
</dbReference>
<dbReference type="GO" id="GO:0016740">
    <property type="term" value="F:transferase activity"/>
    <property type="evidence" value="ECO:0007669"/>
    <property type="project" value="UniProtKB-KW"/>
</dbReference>
<keyword evidence="3" id="KW-1185">Reference proteome</keyword>
<evidence type="ECO:0000313" key="2">
    <source>
        <dbReference type="EMBL" id="MDU0808671.1"/>
    </source>
</evidence>
<protein>
    <submittedName>
        <fullName evidence="2">2-phospho-L-lactate transferase CofD family protein</fullName>
    </submittedName>
</protein>
<dbReference type="Proteomes" id="UP001249959">
    <property type="component" value="Unassembled WGS sequence"/>
</dbReference>
<dbReference type="SUPFAM" id="SSF142338">
    <property type="entry name" value="CofD-like"/>
    <property type="match status" value="1"/>
</dbReference>
<proteinExistence type="predicted"/>
<dbReference type="RefSeq" id="WP_316070511.1">
    <property type="nucleotide sequence ID" value="NZ_JAVNWW010000002.1"/>
</dbReference>
<gene>
    <name evidence="2" type="ORF">PQG45_06465</name>
</gene>
<dbReference type="EMBL" id="JAVNWW010000002">
    <property type="protein sequence ID" value="MDU0808671.1"/>
    <property type="molecule type" value="Genomic_DNA"/>
</dbReference>
<reference evidence="2 3" key="1">
    <citation type="submission" date="2023-09" db="EMBL/GenBank/DDBJ databases">
        <title>Aquirufa genomes.</title>
        <authorList>
            <person name="Pitt A."/>
        </authorList>
    </citation>
    <scope>NUCLEOTIDE SEQUENCE [LARGE SCALE GENOMIC DNA]</scope>
    <source>
        <strain evidence="2 3">LEOWEIH-7C</strain>
    </source>
</reference>
<dbReference type="Pfam" id="PF01933">
    <property type="entry name" value="CofD"/>
    <property type="match status" value="1"/>
</dbReference>
<name>A0ABU3TS16_9BACT</name>
<sequence length="566" mass="63697">MNVVIFTGGNGNANIIKHLKDIPYVNLSLLINGYDDGLSTGIIRSANQGMLGPSDFRKNFTYIIDDFTESNRNVKRLFEHRLSENETHDLLNSPAELIAKLVGNQFLLDERADAFIKQYFVLGAKQLLDFTKQFAELRGFSVGNIVMGGLFVETKDFNLALRNLTNQFQLTAQLINVSTEDDSKLVAFDADENLLKNEADIVNYQGEKPLKAFYLLPLAALVGLDDSKSYTIAEIEALAKVPSISKEAKLALEEADVIIFGSGTQFSSLLPSYRICQKAILAAPGKKVAIVNNQYDSDIRNISFEQFMDQILREIDPAQTDFFDAILVDRESLIKPKTITPSIIVQRIADANLKHDGQKLWNWICRAIDMQDGVVNIGVHFYGNSLGLVDKHYLPEIERLNADTSRKIRFVLGKETANAAYQLHIDASGKIALFEIDSWIDIVQMTQLDGVIGSRFESRRQLIRSLKHNFVESNRNFAVALATSYFVSFVYFLRFGRIKPDPLSGIYLVKGKYAISYRNISHFLKEVNRIPMVKLASLPIGYRTFKEFNLFAKVGTVLKNLVGLYV</sequence>
<keyword evidence="2" id="KW-0808">Transferase</keyword>
<dbReference type="Gene3D" id="3.40.50.10680">
    <property type="entry name" value="CofD-like domains"/>
    <property type="match status" value="1"/>
</dbReference>